<evidence type="ECO:0000259" key="6">
    <source>
        <dbReference type="Pfam" id="PF01509"/>
    </source>
</evidence>
<dbReference type="RefSeq" id="WP_013377536.1">
    <property type="nucleotide sequence ID" value="NC_014623.1"/>
</dbReference>
<dbReference type="Pfam" id="PF16198">
    <property type="entry name" value="TruB_C_2"/>
    <property type="match status" value="1"/>
</dbReference>
<dbReference type="HOGENOM" id="CLU_920784_0_0_7"/>
<comment type="similarity">
    <text evidence="2 5">Belongs to the pseudouridine synthase TruB family. Type 1 subfamily.</text>
</comment>
<dbReference type="KEGG" id="sur:STAUR_6886"/>
<sequence length="304" mass="33225">MRDAPPLAPGIHLVHKPLGETSFSSVRAAMAELEAARPGKRVPVCHGGTLDPFAEGLLLLLVGQATRLMDLLHAVPKHYVAQVIWGTETDTGDLLGRVVHAGDPSALTPGALEAALAGFRGWQDQVPPATSAKKLGGEPAYRKAHRGEEVVLPPSRVYLHEARWRSHELPRSSQLELVCRGGFYVRSLARELGRILGCGAHLARLHRTAIGPWEDPGPGRRMGLHGRQVLPWSALRELSDAEVGELRRERPIALGRLLPPDWRLPPGFPDPEAPVRGFHLGRLVALLREQEGAFRMQMELRGGL</sequence>
<dbReference type="Gene3D" id="3.30.2350.10">
    <property type="entry name" value="Pseudouridine synthase"/>
    <property type="match status" value="1"/>
</dbReference>
<dbReference type="eggNOG" id="COG0130">
    <property type="taxonomic scope" value="Bacteria"/>
</dbReference>
<dbReference type="InterPro" id="IPR032819">
    <property type="entry name" value="TruB_C"/>
</dbReference>
<dbReference type="STRING" id="378806.STAUR_6886"/>
<dbReference type="GO" id="GO:0003723">
    <property type="term" value="F:RNA binding"/>
    <property type="evidence" value="ECO:0007669"/>
    <property type="project" value="InterPro"/>
</dbReference>
<proteinExistence type="inferred from homology"/>
<comment type="function">
    <text evidence="5">Responsible for synthesis of pseudouridine from uracil-55 in the psi GC loop of transfer RNAs.</text>
</comment>
<feature type="active site" description="Nucleophile" evidence="5">
    <location>
        <position position="51"/>
    </location>
</feature>
<evidence type="ECO:0000256" key="1">
    <source>
        <dbReference type="ARBA" id="ARBA00000385"/>
    </source>
</evidence>
<dbReference type="Pfam" id="PF01509">
    <property type="entry name" value="TruB_N"/>
    <property type="match status" value="1"/>
</dbReference>
<accession>E3FUE4</accession>
<keyword evidence="4 5" id="KW-0413">Isomerase</keyword>
<dbReference type="Proteomes" id="UP000001351">
    <property type="component" value="Chromosome"/>
</dbReference>
<dbReference type="InterPro" id="IPR002501">
    <property type="entry name" value="PsdUridine_synth_N"/>
</dbReference>
<feature type="domain" description="Pseudouridine synthase II N-terminal" evidence="6">
    <location>
        <begin position="44"/>
        <end position="185"/>
    </location>
</feature>
<evidence type="ECO:0000256" key="4">
    <source>
        <dbReference type="ARBA" id="ARBA00023235"/>
    </source>
</evidence>
<dbReference type="EC" id="5.4.99.25" evidence="5"/>
<evidence type="ECO:0000313" key="9">
    <source>
        <dbReference type="Proteomes" id="UP000001351"/>
    </source>
</evidence>
<name>E3FUE4_STIAD</name>
<evidence type="ECO:0000256" key="3">
    <source>
        <dbReference type="ARBA" id="ARBA00022694"/>
    </source>
</evidence>
<dbReference type="InterPro" id="IPR020103">
    <property type="entry name" value="PsdUridine_synth_cat_dom_sf"/>
</dbReference>
<dbReference type="HAMAP" id="MF_01080">
    <property type="entry name" value="TruB_bact"/>
    <property type="match status" value="1"/>
</dbReference>
<organism evidence="8 9">
    <name type="scientific">Stigmatella aurantiaca (strain DW4/3-1)</name>
    <dbReference type="NCBI Taxonomy" id="378806"/>
    <lineage>
        <taxon>Bacteria</taxon>
        <taxon>Pseudomonadati</taxon>
        <taxon>Myxococcota</taxon>
        <taxon>Myxococcia</taxon>
        <taxon>Myxococcales</taxon>
        <taxon>Cystobacterineae</taxon>
        <taxon>Archangiaceae</taxon>
        <taxon>Stigmatella</taxon>
    </lineage>
</organism>
<keyword evidence="3 5" id="KW-0819">tRNA processing</keyword>
<dbReference type="SUPFAM" id="SSF55120">
    <property type="entry name" value="Pseudouridine synthase"/>
    <property type="match status" value="1"/>
</dbReference>
<comment type="catalytic activity">
    <reaction evidence="1 5">
        <text>uridine(55) in tRNA = pseudouridine(55) in tRNA</text>
        <dbReference type="Rhea" id="RHEA:42532"/>
        <dbReference type="Rhea" id="RHEA-COMP:10101"/>
        <dbReference type="Rhea" id="RHEA-COMP:10102"/>
        <dbReference type="ChEBI" id="CHEBI:65314"/>
        <dbReference type="ChEBI" id="CHEBI:65315"/>
        <dbReference type="EC" id="5.4.99.25"/>
    </reaction>
</comment>
<feature type="domain" description="tRNA pseudouridylate synthase B C-terminal" evidence="7">
    <location>
        <begin position="186"/>
        <end position="215"/>
    </location>
</feature>
<dbReference type="AlphaFoldDB" id="E3FUE4"/>
<dbReference type="PANTHER" id="PTHR13767">
    <property type="entry name" value="TRNA-PSEUDOURIDINE SYNTHASE"/>
    <property type="match status" value="1"/>
</dbReference>
<reference evidence="8 9" key="1">
    <citation type="journal article" date="2011" name="Mol. Biol. Evol.">
        <title>Comparative genomic analysis of fruiting body formation in Myxococcales.</title>
        <authorList>
            <person name="Huntley S."/>
            <person name="Hamann N."/>
            <person name="Wegener-Feldbrugge S."/>
            <person name="Treuner-Lange A."/>
            <person name="Kube M."/>
            <person name="Reinhardt R."/>
            <person name="Klages S."/>
            <person name="Muller R."/>
            <person name="Ronning C.M."/>
            <person name="Nierman W.C."/>
            <person name="Sogaard-Andersen L."/>
        </authorList>
    </citation>
    <scope>NUCLEOTIDE SEQUENCE [LARGE SCALE GENOMIC DNA]</scope>
    <source>
        <strain evidence="8 9">DW4/3-1</strain>
    </source>
</reference>
<dbReference type="PANTHER" id="PTHR13767:SF2">
    <property type="entry name" value="PSEUDOURIDYLATE SYNTHASE TRUB1"/>
    <property type="match status" value="1"/>
</dbReference>
<gene>
    <name evidence="5 8" type="primary">truB</name>
    <name evidence="8" type="ordered locus">STAUR_6886</name>
</gene>
<dbReference type="GO" id="GO:0160148">
    <property type="term" value="F:tRNA pseudouridine(55) synthase activity"/>
    <property type="evidence" value="ECO:0007669"/>
    <property type="project" value="UniProtKB-EC"/>
</dbReference>
<keyword evidence="9" id="KW-1185">Reference proteome</keyword>
<evidence type="ECO:0000256" key="2">
    <source>
        <dbReference type="ARBA" id="ARBA00005642"/>
    </source>
</evidence>
<dbReference type="NCBIfam" id="TIGR00431">
    <property type="entry name" value="TruB"/>
    <property type="match status" value="1"/>
</dbReference>
<dbReference type="EMBL" id="CP002271">
    <property type="protein sequence ID" value="ADO74642.1"/>
    <property type="molecule type" value="Genomic_DNA"/>
</dbReference>
<dbReference type="GO" id="GO:1990481">
    <property type="term" value="P:mRNA pseudouridine synthesis"/>
    <property type="evidence" value="ECO:0007669"/>
    <property type="project" value="TreeGrafter"/>
</dbReference>
<dbReference type="GO" id="GO:0031119">
    <property type="term" value="P:tRNA pseudouridine synthesis"/>
    <property type="evidence" value="ECO:0007669"/>
    <property type="project" value="UniProtKB-UniRule"/>
</dbReference>
<evidence type="ECO:0000313" key="8">
    <source>
        <dbReference type="EMBL" id="ADO74642.1"/>
    </source>
</evidence>
<protein>
    <recommendedName>
        <fullName evidence="5">tRNA pseudouridine synthase B</fullName>
        <ecNumber evidence="5">5.4.99.25</ecNumber>
    </recommendedName>
    <alternativeName>
        <fullName evidence="5">tRNA pseudouridine(55) synthase</fullName>
        <shortName evidence="5">Psi55 synthase</shortName>
    </alternativeName>
    <alternativeName>
        <fullName evidence="5">tRNA pseudouridylate synthase</fullName>
    </alternativeName>
    <alternativeName>
        <fullName evidence="5">tRNA-uridine isomerase</fullName>
    </alternativeName>
</protein>
<dbReference type="InterPro" id="IPR014780">
    <property type="entry name" value="tRNA_psdUridine_synth_TruB"/>
</dbReference>
<evidence type="ECO:0000256" key="5">
    <source>
        <dbReference type="HAMAP-Rule" id="MF_01080"/>
    </source>
</evidence>
<evidence type="ECO:0000259" key="7">
    <source>
        <dbReference type="Pfam" id="PF16198"/>
    </source>
</evidence>